<feature type="transmembrane region" description="Helical" evidence="8">
    <location>
        <begin position="126"/>
        <end position="155"/>
    </location>
</feature>
<feature type="domain" description="ABC transporter" evidence="9">
    <location>
        <begin position="420"/>
        <end position="672"/>
    </location>
</feature>
<evidence type="ECO:0000256" key="3">
    <source>
        <dbReference type="ARBA" id="ARBA00022741"/>
    </source>
</evidence>
<dbReference type="GO" id="GO:0090374">
    <property type="term" value="P:oligopeptide export from mitochondrion"/>
    <property type="evidence" value="ECO:0007669"/>
    <property type="project" value="TreeGrafter"/>
</dbReference>
<comment type="caution">
    <text evidence="11">The sequence shown here is derived from an EMBL/GenBank/DDBJ whole genome shotgun (WGS) entry which is preliminary data.</text>
</comment>
<sequence>MEPLLPSHAPPRPAAAADGRRGWRSRALCCLWRRADQLVALAPLPTTTTTSSSAAPPPPPPPPPLSCAKVFSLSSEERPLLCLAVLLLLGSEACSFANPLILATAYDAVVASYGKPAEAEATRLVIFSTFAWVLALHAASQLLGLGSSFATGLAGERVVARLRRRLYAQLLRQEVAFFDAHKSGELVSRLGSDTLLVQTATTASLNECLVGLLKVVGGIALMFVVSWQLTLIVFVTIASWLLLLCLPGIRLVRRLTARYQAALARGAVASTEALGMMRTVRAFAAERLEEEKYQQSIGAPARSEWWPAPSDTTYRHGVLKALASSALASSGFAVIFGALQLSVGAGFLLITYGELQFGRLTAFQSYQVQIVMGVGQLAASVMQLAQAMGATTKIFELLDREPALPLAGGEVPPRPLKGEVAFETVGFAYPSAPGVPVLRGLSLRVAANSTVALVGSSGCGKSTTLSLLLRFYAPDAGRITIDGTCISTLDPTWLRSQMAFVQQEPVLFGVTVAENVAYALSAAAARAGAPPPSPASSPSLQSRVEAACVAAHAHGFIASLADGYHTLVGERGTKLSGGQRQRLAVARALLAAPRVLLLDEATSALDAESEALVQRAVAAAAEGRSVVVVAHRLSTVRDADQIAVLSRGRVDDCGTHGELLARCETYRALVRRQIGGGGGDEAEAGRGEGEEGEGGEGEAGEEEKGEGTAK</sequence>
<evidence type="ECO:0000256" key="6">
    <source>
        <dbReference type="ARBA" id="ARBA00023136"/>
    </source>
</evidence>
<dbReference type="PANTHER" id="PTHR43394:SF1">
    <property type="entry name" value="ATP-BINDING CASSETTE SUB-FAMILY B MEMBER 10, MITOCHONDRIAL"/>
    <property type="match status" value="1"/>
</dbReference>
<comment type="subcellular location">
    <subcellularLocation>
        <location evidence="1">Membrane</location>
        <topology evidence="1">Multi-pass membrane protein</topology>
    </subcellularLocation>
</comment>
<dbReference type="Gene3D" id="1.20.1560.10">
    <property type="entry name" value="ABC transporter type 1, transmembrane domain"/>
    <property type="match status" value="1"/>
</dbReference>
<feature type="region of interest" description="Disordered" evidence="7">
    <location>
        <begin position="674"/>
        <end position="710"/>
    </location>
</feature>
<evidence type="ECO:0000256" key="2">
    <source>
        <dbReference type="ARBA" id="ARBA00022692"/>
    </source>
</evidence>
<dbReference type="GO" id="GO:0016887">
    <property type="term" value="F:ATP hydrolysis activity"/>
    <property type="evidence" value="ECO:0007669"/>
    <property type="project" value="InterPro"/>
</dbReference>
<dbReference type="PROSITE" id="PS50893">
    <property type="entry name" value="ABC_TRANSPORTER_2"/>
    <property type="match status" value="1"/>
</dbReference>
<dbReference type="InterPro" id="IPR017871">
    <property type="entry name" value="ABC_transporter-like_CS"/>
</dbReference>
<evidence type="ECO:0000259" key="9">
    <source>
        <dbReference type="PROSITE" id="PS50893"/>
    </source>
</evidence>
<name>A0AB34IB82_PRYPA</name>
<feature type="transmembrane region" description="Helical" evidence="8">
    <location>
        <begin position="231"/>
        <end position="252"/>
    </location>
</feature>
<feature type="domain" description="ABC transmembrane type-1" evidence="10">
    <location>
        <begin position="83"/>
        <end position="386"/>
    </location>
</feature>
<dbReference type="EMBL" id="JBGBPQ010000033">
    <property type="protein sequence ID" value="KAL1495234.1"/>
    <property type="molecule type" value="Genomic_DNA"/>
</dbReference>
<dbReference type="GO" id="GO:0015421">
    <property type="term" value="F:ABC-type oligopeptide transporter activity"/>
    <property type="evidence" value="ECO:0007669"/>
    <property type="project" value="TreeGrafter"/>
</dbReference>
<dbReference type="GO" id="GO:0005743">
    <property type="term" value="C:mitochondrial inner membrane"/>
    <property type="evidence" value="ECO:0007669"/>
    <property type="project" value="TreeGrafter"/>
</dbReference>
<proteinExistence type="predicted"/>
<evidence type="ECO:0000256" key="1">
    <source>
        <dbReference type="ARBA" id="ARBA00004141"/>
    </source>
</evidence>
<evidence type="ECO:0000313" key="11">
    <source>
        <dbReference type="EMBL" id="KAL1495234.1"/>
    </source>
</evidence>
<dbReference type="AlphaFoldDB" id="A0AB34IB82"/>
<protein>
    <recommendedName>
        <fullName evidence="13">Bile salt export pump</fullName>
    </recommendedName>
</protein>
<evidence type="ECO:0000259" key="10">
    <source>
        <dbReference type="PROSITE" id="PS50929"/>
    </source>
</evidence>
<gene>
    <name evidence="11" type="ORF">AB1Y20_017097</name>
</gene>
<keyword evidence="5 8" id="KW-1133">Transmembrane helix</keyword>
<evidence type="ECO:0000313" key="12">
    <source>
        <dbReference type="Proteomes" id="UP001515480"/>
    </source>
</evidence>
<dbReference type="SMART" id="SM00382">
    <property type="entry name" value="AAA"/>
    <property type="match status" value="1"/>
</dbReference>
<dbReference type="InterPro" id="IPR011527">
    <property type="entry name" value="ABC1_TM_dom"/>
</dbReference>
<keyword evidence="2 8" id="KW-0812">Transmembrane</keyword>
<dbReference type="Pfam" id="PF00664">
    <property type="entry name" value="ABC_membrane"/>
    <property type="match status" value="1"/>
</dbReference>
<evidence type="ECO:0008006" key="13">
    <source>
        <dbReference type="Google" id="ProtNLM"/>
    </source>
</evidence>
<dbReference type="FunFam" id="3.40.50.300:FF:000913">
    <property type="entry name" value="ABC multidrug transporter SitT"/>
    <property type="match status" value="1"/>
</dbReference>
<dbReference type="InterPro" id="IPR027417">
    <property type="entry name" value="P-loop_NTPase"/>
</dbReference>
<dbReference type="PROSITE" id="PS00211">
    <property type="entry name" value="ABC_TRANSPORTER_1"/>
    <property type="match status" value="1"/>
</dbReference>
<dbReference type="InterPro" id="IPR003439">
    <property type="entry name" value="ABC_transporter-like_ATP-bd"/>
</dbReference>
<dbReference type="Proteomes" id="UP001515480">
    <property type="component" value="Unassembled WGS sequence"/>
</dbReference>
<feature type="transmembrane region" description="Helical" evidence="8">
    <location>
        <begin position="208"/>
        <end position="225"/>
    </location>
</feature>
<feature type="transmembrane region" description="Helical" evidence="8">
    <location>
        <begin position="325"/>
        <end position="350"/>
    </location>
</feature>
<keyword evidence="12" id="KW-1185">Reference proteome</keyword>
<keyword evidence="3" id="KW-0547">Nucleotide-binding</keyword>
<organism evidence="11 12">
    <name type="scientific">Prymnesium parvum</name>
    <name type="common">Toxic golden alga</name>
    <dbReference type="NCBI Taxonomy" id="97485"/>
    <lineage>
        <taxon>Eukaryota</taxon>
        <taxon>Haptista</taxon>
        <taxon>Haptophyta</taxon>
        <taxon>Prymnesiophyceae</taxon>
        <taxon>Prymnesiales</taxon>
        <taxon>Prymnesiaceae</taxon>
        <taxon>Prymnesium</taxon>
    </lineage>
</organism>
<dbReference type="PROSITE" id="PS50929">
    <property type="entry name" value="ABC_TM1F"/>
    <property type="match status" value="1"/>
</dbReference>
<dbReference type="Gene3D" id="3.40.50.300">
    <property type="entry name" value="P-loop containing nucleotide triphosphate hydrolases"/>
    <property type="match status" value="1"/>
</dbReference>
<dbReference type="PANTHER" id="PTHR43394">
    <property type="entry name" value="ATP-DEPENDENT PERMEASE MDL1, MITOCHONDRIAL"/>
    <property type="match status" value="1"/>
</dbReference>
<dbReference type="Pfam" id="PF00005">
    <property type="entry name" value="ABC_tran"/>
    <property type="match status" value="1"/>
</dbReference>
<dbReference type="InterPro" id="IPR036640">
    <property type="entry name" value="ABC1_TM_sf"/>
</dbReference>
<keyword evidence="4" id="KW-0067">ATP-binding</keyword>
<reference evidence="11 12" key="1">
    <citation type="journal article" date="2024" name="Science">
        <title>Giant polyketide synthase enzymes in the biosynthesis of giant marine polyether toxins.</title>
        <authorList>
            <person name="Fallon T.R."/>
            <person name="Shende V.V."/>
            <person name="Wierzbicki I.H."/>
            <person name="Pendleton A.L."/>
            <person name="Watervoot N.F."/>
            <person name="Auber R.P."/>
            <person name="Gonzalez D.J."/>
            <person name="Wisecaver J.H."/>
            <person name="Moore B.S."/>
        </authorList>
    </citation>
    <scope>NUCLEOTIDE SEQUENCE [LARGE SCALE GENOMIC DNA]</scope>
    <source>
        <strain evidence="11 12">12B1</strain>
    </source>
</reference>
<evidence type="ECO:0000256" key="7">
    <source>
        <dbReference type="SAM" id="MobiDB-lite"/>
    </source>
</evidence>
<keyword evidence="6 8" id="KW-0472">Membrane</keyword>
<evidence type="ECO:0000256" key="8">
    <source>
        <dbReference type="SAM" id="Phobius"/>
    </source>
</evidence>
<dbReference type="GO" id="GO:0005524">
    <property type="term" value="F:ATP binding"/>
    <property type="evidence" value="ECO:0007669"/>
    <property type="project" value="UniProtKB-KW"/>
</dbReference>
<evidence type="ECO:0000256" key="4">
    <source>
        <dbReference type="ARBA" id="ARBA00022840"/>
    </source>
</evidence>
<dbReference type="SUPFAM" id="SSF90123">
    <property type="entry name" value="ABC transporter transmembrane region"/>
    <property type="match status" value="1"/>
</dbReference>
<evidence type="ECO:0000256" key="5">
    <source>
        <dbReference type="ARBA" id="ARBA00022989"/>
    </source>
</evidence>
<accession>A0AB34IB82</accession>
<feature type="compositionally biased region" description="Acidic residues" evidence="7">
    <location>
        <begin position="690"/>
        <end position="704"/>
    </location>
</feature>
<dbReference type="SUPFAM" id="SSF52540">
    <property type="entry name" value="P-loop containing nucleoside triphosphate hydrolases"/>
    <property type="match status" value="1"/>
</dbReference>
<dbReference type="InterPro" id="IPR003593">
    <property type="entry name" value="AAA+_ATPase"/>
</dbReference>
<dbReference type="InterPro" id="IPR039421">
    <property type="entry name" value="Type_1_exporter"/>
</dbReference>